<evidence type="ECO:0000313" key="2">
    <source>
        <dbReference type="Proteomes" id="UP000297595"/>
    </source>
</evidence>
<organism evidence="1 2">
    <name type="scientific">Orbilia oligospora</name>
    <name type="common">Nematode-trapping fungus</name>
    <name type="synonym">Arthrobotrys oligospora</name>
    <dbReference type="NCBI Taxonomy" id="2813651"/>
    <lineage>
        <taxon>Eukaryota</taxon>
        <taxon>Fungi</taxon>
        <taxon>Dikarya</taxon>
        <taxon>Ascomycota</taxon>
        <taxon>Pezizomycotina</taxon>
        <taxon>Orbiliomycetes</taxon>
        <taxon>Orbiliales</taxon>
        <taxon>Orbiliaceae</taxon>
        <taxon>Orbilia</taxon>
    </lineage>
</organism>
<dbReference type="AlphaFoldDB" id="A0A8H2E5H8"/>
<dbReference type="Proteomes" id="UP000297595">
    <property type="component" value="Unassembled WGS sequence"/>
</dbReference>
<gene>
    <name evidence="1" type="ORF">EYR41_004685</name>
</gene>
<evidence type="ECO:0000313" key="1">
    <source>
        <dbReference type="EMBL" id="TGJ72817.1"/>
    </source>
</evidence>
<protein>
    <submittedName>
        <fullName evidence="1">Uncharacterized protein</fullName>
    </submittedName>
</protein>
<name>A0A8H2E5H8_ORBOL</name>
<dbReference type="EMBL" id="SOZJ01000002">
    <property type="protein sequence ID" value="TGJ72817.1"/>
    <property type="molecule type" value="Genomic_DNA"/>
</dbReference>
<accession>A0A8H2E5H8</accession>
<proteinExistence type="predicted"/>
<reference evidence="1 2" key="1">
    <citation type="submission" date="2019-03" db="EMBL/GenBank/DDBJ databases">
        <title>Nematode-trapping fungi genome.</title>
        <authorList>
            <person name="Vidal-Diez De Ulzurrun G."/>
        </authorList>
    </citation>
    <scope>NUCLEOTIDE SEQUENCE [LARGE SCALE GENOMIC DNA]</scope>
    <source>
        <strain evidence="1 2">TWF154</strain>
    </source>
</reference>
<sequence length="130" mass="15092">MHQHFVEDLKSPAGLSAQSPGPSDEYEAKFVFYDIKEPSQYTAILCPEIGKGHIWLVGDRRHMMLHNSVYGSRKRRAGIARMFIKEKNRESIPIGRRRTAEADHHNATVNILLHHQPYNRYHCQDGTRDR</sequence>
<comment type="caution">
    <text evidence="1">The sequence shown here is derived from an EMBL/GenBank/DDBJ whole genome shotgun (WGS) entry which is preliminary data.</text>
</comment>